<evidence type="ECO:0000259" key="5">
    <source>
        <dbReference type="PROSITE" id="PS51379"/>
    </source>
</evidence>
<evidence type="ECO:0000313" key="7">
    <source>
        <dbReference type="Proteomes" id="UP000711995"/>
    </source>
</evidence>
<reference evidence="6 7" key="1">
    <citation type="submission" date="2020-03" db="EMBL/GenBank/DDBJ databases">
        <title>Spirochaetal bacteria isolated from arthropods constitute a novel genus Entomospira genus novum within the order Spirochaetales.</title>
        <authorList>
            <person name="Grana-Miraglia L."/>
            <person name="Sikutova S."/>
            <person name="Fingerle V."/>
            <person name="Sing A."/>
            <person name="Castillo-Ramirez S."/>
            <person name="Margos G."/>
            <person name="Rudolf I."/>
        </authorList>
    </citation>
    <scope>NUCLEOTIDE SEQUENCE [LARGE SCALE GENOMIC DNA]</scope>
    <source>
        <strain evidence="6 7">BR193</strain>
    </source>
</reference>
<accession>A0A968KS86</accession>
<protein>
    <recommendedName>
        <fullName evidence="5">4Fe-4S ferredoxin-type domain-containing protein</fullName>
    </recommendedName>
</protein>
<dbReference type="Proteomes" id="UP000711995">
    <property type="component" value="Unassembled WGS sequence"/>
</dbReference>
<keyword evidence="2" id="KW-0479">Metal-binding</keyword>
<evidence type="ECO:0000256" key="1">
    <source>
        <dbReference type="ARBA" id="ARBA00022485"/>
    </source>
</evidence>
<dbReference type="Gene3D" id="3.30.70.20">
    <property type="match status" value="1"/>
</dbReference>
<dbReference type="GO" id="GO:0008616">
    <property type="term" value="P:tRNA queuosine(34) biosynthetic process"/>
    <property type="evidence" value="ECO:0007669"/>
    <property type="project" value="InterPro"/>
</dbReference>
<dbReference type="GO" id="GO:0046872">
    <property type="term" value="F:metal ion binding"/>
    <property type="evidence" value="ECO:0007669"/>
    <property type="project" value="UniProtKB-KW"/>
</dbReference>
<dbReference type="GO" id="GO:0052693">
    <property type="term" value="F:epoxyqueuosine reductase activity"/>
    <property type="evidence" value="ECO:0007669"/>
    <property type="project" value="TreeGrafter"/>
</dbReference>
<dbReference type="PANTHER" id="PTHR30002:SF4">
    <property type="entry name" value="EPOXYQUEUOSINE REDUCTASE"/>
    <property type="match status" value="1"/>
</dbReference>
<dbReference type="PROSITE" id="PS00198">
    <property type="entry name" value="4FE4S_FER_1"/>
    <property type="match status" value="1"/>
</dbReference>
<sequence length="281" mass="31765">MQDDALQEKMHELAIEIGFGKSGIASADGQSYLMLALPYLPATIASRRVMGLFACHDNYRYAVDLAKRLRKAIAPLFAVQPKELEILCNSQKLNEKAMAVQAGIGFYGKNSLVITEPYGSFVVLLAIQLPIVFDTVKTTLFVEESHPCYACSLCQIACPTKALHRAYHLDRTLCLQSMASNGILPIHNTMPVIYGCDICQNVCPYNRTALAYYHKHADALEEETWCRIELWETGTLAEIEHAVARSPLRFRWLDKQALMLNARLRYWQRILRGIQGKEKKI</sequence>
<dbReference type="InterPro" id="IPR004453">
    <property type="entry name" value="QueG"/>
</dbReference>
<evidence type="ECO:0000256" key="4">
    <source>
        <dbReference type="ARBA" id="ARBA00023014"/>
    </source>
</evidence>
<evidence type="ECO:0000256" key="3">
    <source>
        <dbReference type="ARBA" id="ARBA00023004"/>
    </source>
</evidence>
<dbReference type="SUPFAM" id="SSF54862">
    <property type="entry name" value="4Fe-4S ferredoxins"/>
    <property type="match status" value="1"/>
</dbReference>
<comment type="caution">
    <text evidence="6">The sequence shown here is derived from an EMBL/GenBank/DDBJ whole genome shotgun (WGS) entry which is preliminary data.</text>
</comment>
<dbReference type="EMBL" id="JAATLJ010000001">
    <property type="protein sequence ID" value="NIZ40082.1"/>
    <property type="molecule type" value="Genomic_DNA"/>
</dbReference>
<keyword evidence="3" id="KW-0408">Iron</keyword>
<organism evidence="6 7">
    <name type="scientific">Entomospira entomophila</name>
    <dbReference type="NCBI Taxonomy" id="2719988"/>
    <lineage>
        <taxon>Bacteria</taxon>
        <taxon>Pseudomonadati</taxon>
        <taxon>Spirochaetota</taxon>
        <taxon>Spirochaetia</taxon>
        <taxon>Spirochaetales</taxon>
        <taxon>Spirochaetaceae</taxon>
        <taxon>Entomospira</taxon>
    </lineage>
</organism>
<dbReference type="InterPro" id="IPR017900">
    <property type="entry name" value="4Fe4S_Fe_S_CS"/>
</dbReference>
<keyword evidence="1" id="KW-0004">4Fe-4S</keyword>
<dbReference type="Pfam" id="PF13484">
    <property type="entry name" value="Fer4_16"/>
    <property type="match status" value="1"/>
</dbReference>
<feature type="domain" description="4Fe-4S ferredoxin-type" evidence="5">
    <location>
        <begin position="138"/>
        <end position="168"/>
    </location>
</feature>
<evidence type="ECO:0000256" key="2">
    <source>
        <dbReference type="ARBA" id="ARBA00022723"/>
    </source>
</evidence>
<evidence type="ECO:0000313" key="6">
    <source>
        <dbReference type="EMBL" id="NIZ40082.1"/>
    </source>
</evidence>
<dbReference type="AlphaFoldDB" id="A0A968KS86"/>
<proteinExistence type="predicted"/>
<gene>
    <name evidence="6" type="ORF">HCT14_00920</name>
</gene>
<dbReference type="RefSeq" id="WP_167699691.1">
    <property type="nucleotide sequence ID" value="NZ_CP118174.1"/>
</dbReference>
<keyword evidence="7" id="KW-1185">Reference proteome</keyword>
<dbReference type="GO" id="GO:0051539">
    <property type="term" value="F:4 iron, 4 sulfur cluster binding"/>
    <property type="evidence" value="ECO:0007669"/>
    <property type="project" value="UniProtKB-KW"/>
</dbReference>
<dbReference type="PROSITE" id="PS51379">
    <property type="entry name" value="4FE4S_FER_2"/>
    <property type="match status" value="1"/>
</dbReference>
<keyword evidence="4" id="KW-0411">Iron-sulfur</keyword>
<dbReference type="PANTHER" id="PTHR30002">
    <property type="entry name" value="EPOXYQUEUOSINE REDUCTASE"/>
    <property type="match status" value="1"/>
</dbReference>
<name>A0A968KS86_9SPIO</name>
<dbReference type="InterPro" id="IPR017896">
    <property type="entry name" value="4Fe4S_Fe-S-bd"/>
</dbReference>